<comment type="caution">
    <text evidence="1">The sequence shown here is derived from an EMBL/GenBank/DDBJ whole genome shotgun (WGS) entry which is preliminary data.</text>
</comment>
<organism evidence="1 2">
    <name type="scientific">Blautia massiliensis</name>
    <name type="common">ex Durand et al. 2017</name>
    <dbReference type="NCBI Taxonomy" id="1737424"/>
    <lineage>
        <taxon>Bacteria</taxon>
        <taxon>Bacillati</taxon>
        <taxon>Bacillota</taxon>
        <taxon>Clostridia</taxon>
        <taxon>Lachnospirales</taxon>
        <taxon>Lachnospiraceae</taxon>
        <taxon>Blautia</taxon>
    </lineage>
</organism>
<reference evidence="1" key="1">
    <citation type="submission" date="2022-01" db="EMBL/GenBank/DDBJ databases">
        <title>Collection of gut derived symbiotic bacterial strains cultured from healthy donors.</title>
        <authorList>
            <person name="Lin H."/>
            <person name="Kohout C."/>
            <person name="Waligurski E."/>
            <person name="Pamer E.G."/>
        </authorList>
    </citation>
    <scope>NUCLEOTIDE SEQUENCE</scope>
    <source>
        <strain evidence="1">DFI.1.11</strain>
    </source>
</reference>
<accession>A0AAW5CS55</accession>
<name>A0AAW5CS55_9FIRM</name>
<dbReference type="AlphaFoldDB" id="A0AAW5CS55"/>
<protein>
    <submittedName>
        <fullName evidence="1">Uncharacterized protein</fullName>
    </submittedName>
</protein>
<dbReference type="Proteomes" id="UP001200089">
    <property type="component" value="Unassembled WGS sequence"/>
</dbReference>
<gene>
    <name evidence="1" type="ORF">L0P48_06690</name>
</gene>
<sequence>MTERENRKGAYVLEDKTKSILSVNLTLPKIAYYKFEHLKDNVGYKFIYSELENAVYNSIGVTDILNWAAAVKQYIEYLIERTELVQEIDENIYDFAHKTFYEYFLAFYFCKTYENEELVNLLGTWIGDSNNDELARLIIEAVIQNNQPRQHDCVIEYLFHRLKTDSIIENRYDNKMDIFLIIVDLYNHNMLQPKFYVDYNLFILYNSQYVDRINRGMFFRNRRSCERVQYDAKIIAELFHDIAIDKGDMLNVMDSLLYLNRDYKRHIITKERSEYIEHIISLFECIYQGNRKKEMKKEREKCEKELDYFLNDGIQYLHYYPQIFLAVITLSLQLDKKIDIEKLLACTFEKNDKFYNYTTPRILYKLLYKAKSEPDYLLLFLFSIIKCLHKRSNSVIEYVLRHGRHERFENEMDGVDLDKVVEFSYCIWKDLNETETYQEFKNRLVQRDLFMNEYDNLYEEMYLSYIEDEKGVLDERIKKSLH</sequence>
<proteinExistence type="predicted"/>
<evidence type="ECO:0000313" key="2">
    <source>
        <dbReference type="Proteomes" id="UP001200089"/>
    </source>
</evidence>
<evidence type="ECO:0000313" key="1">
    <source>
        <dbReference type="EMBL" id="MCG5033296.1"/>
    </source>
</evidence>
<dbReference type="RefSeq" id="WP_237971734.1">
    <property type="nucleotide sequence ID" value="NZ_JAKNDE010000006.1"/>
</dbReference>
<dbReference type="EMBL" id="JAKNDE010000006">
    <property type="protein sequence ID" value="MCG5033296.1"/>
    <property type="molecule type" value="Genomic_DNA"/>
</dbReference>